<reference evidence="2 3" key="1">
    <citation type="submission" date="2019-07" db="EMBL/GenBank/DDBJ databases">
        <title>Annotation for the trematode Paragonimus westermani.</title>
        <authorList>
            <person name="Choi Y.-J."/>
        </authorList>
    </citation>
    <scope>NUCLEOTIDE SEQUENCE [LARGE SCALE GENOMIC DNA]</scope>
    <source>
        <strain evidence="2">180907_Pwestermani</strain>
    </source>
</reference>
<dbReference type="AlphaFoldDB" id="A0A8T0D9H7"/>
<gene>
    <name evidence="2" type="ORF">P879_12039</name>
</gene>
<keyword evidence="1" id="KW-0472">Membrane</keyword>
<evidence type="ECO:0000256" key="1">
    <source>
        <dbReference type="SAM" id="Phobius"/>
    </source>
</evidence>
<evidence type="ECO:0000313" key="2">
    <source>
        <dbReference type="EMBL" id="KAF8563341.1"/>
    </source>
</evidence>
<name>A0A8T0D9H7_9TREM</name>
<proteinExistence type="predicted"/>
<keyword evidence="1" id="KW-1133">Transmembrane helix</keyword>
<keyword evidence="1" id="KW-0812">Transmembrane</keyword>
<accession>A0A8T0D9H7</accession>
<dbReference type="EMBL" id="JTDF01012232">
    <property type="protein sequence ID" value="KAF8563341.1"/>
    <property type="molecule type" value="Genomic_DNA"/>
</dbReference>
<feature type="transmembrane region" description="Helical" evidence="1">
    <location>
        <begin position="6"/>
        <end position="30"/>
    </location>
</feature>
<protein>
    <submittedName>
        <fullName evidence="2">Uncharacterized protein</fullName>
    </submittedName>
</protein>
<sequence>MIAQTGLMLILILMGSIMFLCVLGCISGLCRFFRALTISPVYPLRSALADFLSNEAKNEEASLLKSKIKCDIFRKPRGQINEALNLGTSSSLKDWTITAEEERIRKADIQIKDEFTQLCKLSQTFDRFLGQQQTRFVVCIDASETHQREDLAKFIYQVHSLVLMEASAPVTFVLEADFKVSIL</sequence>
<dbReference type="OrthoDB" id="6084525at2759"/>
<dbReference type="Proteomes" id="UP000699462">
    <property type="component" value="Unassembled WGS sequence"/>
</dbReference>
<keyword evidence="3" id="KW-1185">Reference proteome</keyword>
<evidence type="ECO:0000313" key="3">
    <source>
        <dbReference type="Proteomes" id="UP000699462"/>
    </source>
</evidence>
<organism evidence="2 3">
    <name type="scientific">Paragonimus westermani</name>
    <dbReference type="NCBI Taxonomy" id="34504"/>
    <lineage>
        <taxon>Eukaryota</taxon>
        <taxon>Metazoa</taxon>
        <taxon>Spiralia</taxon>
        <taxon>Lophotrochozoa</taxon>
        <taxon>Platyhelminthes</taxon>
        <taxon>Trematoda</taxon>
        <taxon>Digenea</taxon>
        <taxon>Plagiorchiida</taxon>
        <taxon>Troglotremata</taxon>
        <taxon>Troglotrematidae</taxon>
        <taxon>Paragonimus</taxon>
    </lineage>
</organism>
<comment type="caution">
    <text evidence="2">The sequence shown here is derived from an EMBL/GenBank/DDBJ whole genome shotgun (WGS) entry which is preliminary data.</text>
</comment>